<reference evidence="2" key="1">
    <citation type="journal article" date="2023" name="Mol. Biol. Evol.">
        <title>Third-Generation Sequencing Reveals the Adaptive Role of the Epigenome in Three Deep-Sea Polychaetes.</title>
        <authorList>
            <person name="Perez M."/>
            <person name="Aroh O."/>
            <person name="Sun Y."/>
            <person name="Lan Y."/>
            <person name="Juniper S.K."/>
            <person name="Young C.R."/>
            <person name="Angers B."/>
            <person name="Qian P.Y."/>
        </authorList>
    </citation>
    <scope>NUCLEOTIDE SEQUENCE</scope>
    <source>
        <strain evidence="2">P08H-3</strain>
    </source>
</reference>
<sequence length="343" mass="36821">MAVYLPKHKYRPKIHQTFILDDEAMNTMRELSEHRARISSERSEKTITLSTKRKTMQILRSSSRLSYRSLNSSICSSESAASSSTGAPPSSCTCDGGAGRKGCSCSTVSPWYVPDVQRLNPASSSAGRSDSKSEKPASSSRAKEAGPASSSSSSSSGIPNVQVSPPSPAIRGLKSSRKGPRPPNLLNLTTKGSSSTLPRSRSSPSDVAKNRWSSSLPRNLTSSLPSSPTSPSRSVFNNVITYLFGCGGKKACKMDLYPDLDQDLTFRAVTIVSRRDQPLDDGPDGCILTDVISDGYAHCPTGSELSALLFLAQLSVAQQKNVSRDLLLRFCARCFGATQTRIK</sequence>
<feature type="region of interest" description="Disordered" evidence="1">
    <location>
        <begin position="117"/>
        <end position="232"/>
    </location>
</feature>
<name>A0AAD9JHX7_9ANNE</name>
<organism evidence="2 3">
    <name type="scientific">Paralvinella palmiformis</name>
    <dbReference type="NCBI Taxonomy" id="53620"/>
    <lineage>
        <taxon>Eukaryota</taxon>
        <taxon>Metazoa</taxon>
        <taxon>Spiralia</taxon>
        <taxon>Lophotrochozoa</taxon>
        <taxon>Annelida</taxon>
        <taxon>Polychaeta</taxon>
        <taxon>Sedentaria</taxon>
        <taxon>Canalipalpata</taxon>
        <taxon>Terebellida</taxon>
        <taxon>Terebelliformia</taxon>
        <taxon>Alvinellidae</taxon>
        <taxon>Paralvinella</taxon>
    </lineage>
</organism>
<protein>
    <submittedName>
        <fullName evidence="2">Uncharacterized protein</fullName>
    </submittedName>
</protein>
<dbReference type="EMBL" id="JAODUP010000320">
    <property type="protein sequence ID" value="KAK2152735.1"/>
    <property type="molecule type" value="Genomic_DNA"/>
</dbReference>
<dbReference type="AlphaFoldDB" id="A0AAD9JHX7"/>
<evidence type="ECO:0000313" key="2">
    <source>
        <dbReference type="EMBL" id="KAK2152735.1"/>
    </source>
</evidence>
<evidence type="ECO:0000256" key="1">
    <source>
        <dbReference type="SAM" id="MobiDB-lite"/>
    </source>
</evidence>
<feature type="compositionally biased region" description="Low complexity" evidence="1">
    <location>
        <begin position="193"/>
        <end position="205"/>
    </location>
</feature>
<gene>
    <name evidence="2" type="ORF">LSH36_320g03023</name>
</gene>
<proteinExistence type="predicted"/>
<accession>A0AAD9JHX7</accession>
<dbReference type="Proteomes" id="UP001208570">
    <property type="component" value="Unassembled WGS sequence"/>
</dbReference>
<keyword evidence="3" id="KW-1185">Reference proteome</keyword>
<feature type="compositionally biased region" description="Low complexity" evidence="1">
    <location>
        <begin position="213"/>
        <end position="232"/>
    </location>
</feature>
<evidence type="ECO:0000313" key="3">
    <source>
        <dbReference type="Proteomes" id="UP001208570"/>
    </source>
</evidence>
<comment type="caution">
    <text evidence="2">The sequence shown here is derived from an EMBL/GenBank/DDBJ whole genome shotgun (WGS) entry which is preliminary data.</text>
</comment>